<dbReference type="InterPro" id="IPR027417">
    <property type="entry name" value="P-loop_NTPase"/>
</dbReference>
<feature type="domain" description="Rad50/SbcC-type AAA" evidence="3">
    <location>
        <begin position="6"/>
        <end position="242"/>
    </location>
</feature>
<accession>A0A939DG43</accession>
<feature type="compositionally biased region" description="Basic and acidic residues" evidence="2">
    <location>
        <begin position="398"/>
        <end position="408"/>
    </location>
</feature>
<evidence type="ECO:0000256" key="1">
    <source>
        <dbReference type="SAM" id="Coils"/>
    </source>
</evidence>
<feature type="coiled-coil region" evidence="1">
    <location>
        <begin position="432"/>
        <end position="479"/>
    </location>
</feature>
<evidence type="ECO:0000256" key="2">
    <source>
        <dbReference type="SAM" id="MobiDB-lite"/>
    </source>
</evidence>
<dbReference type="InterPro" id="IPR038729">
    <property type="entry name" value="Rad50/SbcC_AAA"/>
</dbReference>
<evidence type="ECO:0000313" key="4">
    <source>
        <dbReference type="EMBL" id="MBN7797675.1"/>
    </source>
</evidence>
<dbReference type="EMBL" id="JAFKCZ010000009">
    <property type="protein sequence ID" value="MBN7797675.1"/>
    <property type="molecule type" value="Genomic_DNA"/>
</dbReference>
<dbReference type="Pfam" id="PF13476">
    <property type="entry name" value="AAA_23"/>
    <property type="match status" value="1"/>
</dbReference>
<dbReference type="Pfam" id="PF13558">
    <property type="entry name" value="SbcC_Walker_B"/>
    <property type="match status" value="1"/>
</dbReference>
<comment type="caution">
    <text evidence="4">The sequence shown here is derived from an EMBL/GenBank/DDBJ whole genome shotgun (WGS) entry which is preliminary data.</text>
</comment>
<dbReference type="PANTHER" id="PTHR32114:SF2">
    <property type="entry name" value="ABC TRANSPORTER ABCH.3"/>
    <property type="match status" value="1"/>
</dbReference>
<keyword evidence="1" id="KW-0175">Coiled coil</keyword>
<gene>
    <name evidence="4" type="ORF">JYP50_13775</name>
</gene>
<feature type="region of interest" description="Disordered" evidence="2">
    <location>
        <begin position="804"/>
        <end position="828"/>
    </location>
</feature>
<feature type="region of interest" description="Disordered" evidence="2">
    <location>
        <begin position="381"/>
        <end position="408"/>
    </location>
</feature>
<name>A0A939DG43_9GAMM</name>
<dbReference type="GO" id="GO:0016887">
    <property type="term" value="F:ATP hydrolysis activity"/>
    <property type="evidence" value="ECO:0007669"/>
    <property type="project" value="InterPro"/>
</dbReference>
<dbReference type="PANTHER" id="PTHR32114">
    <property type="entry name" value="ABC TRANSPORTER ABCH.3"/>
    <property type="match status" value="1"/>
</dbReference>
<dbReference type="AlphaFoldDB" id="A0A939DG43"/>
<feature type="coiled-coil region" evidence="1">
    <location>
        <begin position="241"/>
        <end position="288"/>
    </location>
</feature>
<evidence type="ECO:0000259" key="3">
    <source>
        <dbReference type="Pfam" id="PF13476"/>
    </source>
</evidence>
<feature type="coiled-coil region" evidence="1">
    <location>
        <begin position="747"/>
        <end position="781"/>
    </location>
</feature>
<proteinExistence type="predicted"/>
<keyword evidence="5" id="KW-1185">Reference proteome</keyword>
<protein>
    <submittedName>
        <fullName evidence="4">SMC family ATPase</fullName>
    </submittedName>
</protein>
<organism evidence="4 5">
    <name type="scientific">Parahaliea mediterranea</name>
    <dbReference type="NCBI Taxonomy" id="651086"/>
    <lineage>
        <taxon>Bacteria</taxon>
        <taxon>Pseudomonadati</taxon>
        <taxon>Pseudomonadota</taxon>
        <taxon>Gammaproteobacteria</taxon>
        <taxon>Cellvibrionales</taxon>
        <taxon>Halieaceae</taxon>
        <taxon>Parahaliea</taxon>
    </lineage>
</organism>
<dbReference type="Gene3D" id="3.40.50.300">
    <property type="entry name" value="P-loop containing nucleotide triphosphate hydrolases"/>
    <property type="match status" value="2"/>
</dbReference>
<dbReference type="GO" id="GO:0006302">
    <property type="term" value="P:double-strand break repair"/>
    <property type="evidence" value="ECO:0007669"/>
    <property type="project" value="InterPro"/>
</dbReference>
<sequence>MRPLTLTMQAFGPFAGRESIDFAELGEAPLFLINGPTGAGKTTILDAICYALYGTTTGAEREGAQMRCQYSPPELLTEVCLRFELNGQCYQITRLPEQARPKQRGDGTTVQKARAELYRLGEDGDTATGKLLVEQKVTDANRVVRELTGMNADQFRQVMVLPQGQFRKLLLADSQEREQIFQSLFQTGVYKQIEERLKQAAIDIRRDYEAGNNKLRGILEAGEVVDEAALDGELEQLSPQLEQQQAAYREAYDRWQQAERQLTRARHATQTRQRRRQAEAELAALLSREPEVSGKREQLRWAIAAAQLEPARRRLAECAQAEARARDEEAVAGEQLDIAGKAMESSREALAIEEAREPERSALRQSVAELESLRPLASRLGEAGREAEQGATALTRARRAESGARETLRRAAEERRALAQDIDALRLGIGAAQGVELALHRAREALANARRLADLQQTLDTAGRQLAAARARREQLAAESGGEQVALTALRRDWHLGQAWLLARQLEAGQPCPVCGSEEHPAPASTETAVPDDAALEAQETRCAEAERRLASCDRDTAALAAECEAIGQQHRALVASAGDAASHEPQALQRQVEQLQRQESQLIRDRERLQALESRVATSDNAVAAAEATLARDVEAAVAAGQALSAARARLEQIEAELPPEYRTESALAGALARQRKQLDSLDRALAEARSAHARADKQQAVAVTSAASATRRREACVAEAGATARDYEQALASSPFASDDERARAALTEARRQSLQAELEQHDRAVAETRSRLQTLERELEGEPEEDLEALTAAEQVAREQRDTALRARQSSEARRDSLLSTRDKLERQRAANSELEGRYRVVGTLADVASGQGGARISLQRYVLGVLLDDVLAQGSQRLLKMSGGRYQLIRKLDPNKGRKAAGLDLEVHDDFTGAARPVATLSGGESFMAALSLALGLSDVVQSQAGGIALDTLFVDEGFGSLDSEALELAINTLLDLQRAGRMVGIISHVSELREQMDLRIDLHAGRQGSRLDIVSPFAGGASAKAG</sequence>
<reference evidence="4" key="1">
    <citation type="submission" date="2021-02" db="EMBL/GenBank/DDBJ databases">
        <title>PHA producing bacteria isolated from coastal sediment in Guangdong, Shenzhen.</title>
        <authorList>
            <person name="Zheng W."/>
            <person name="Yu S."/>
            <person name="Huang Y."/>
        </authorList>
    </citation>
    <scope>NUCLEOTIDE SEQUENCE</scope>
    <source>
        <strain evidence="4">TN14-10</strain>
    </source>
</reference>
<dbReference type="RefSeq" id="WP_206561124.1">
    <property type="nucleotide sequence ID" value="NZ_JAFKCZ010000009.1"/>
</dbReference>
<feature type="coiled-coil region" evidence="1">
    <location>
        <begin position="589"/>
        <end position="700"/>
    </location>
</feature>
<dbReference type="Proteomes" id="UP000664303">
    <property type="component" value="Unassembled WGS sequence"/>
</dbReference>
<dbReference type="SUPFAM" id="SSF52540">
    <property type="entry name" value="P-loop containing nucleoside triphosphate hydrolases"/>
    <property type="match status" value="1"/>
</dbReference>
<evidence type="ECO:0000313" key="5">
    <source>
        <dbReference type="Proteomes" id="UP000664303"/>
    </source>
</evidence>